<feature type="domain" description="Bacterial bifunctional deaminase-reductase C-terminal" evidence="1">
    <location>
        <begin position="78"/>
        <end position="128"/>
    </location>
</feature>
<dbReference type="Pfam" id="PF01872">
    <property type="entry name" value="RibD_C"/>
    <property type="match status" value="1"/>
</dbReference>
<evidence type="ECO:0000259" key="1">
    <source>
        <dbReference type="Pfam" id="PF01872"/>
    </source>
</evidence>
<accession>A0A7J5PYN7</accession>
<dbReference type="AlphaFoldDB" id="A0A7J5PYN7"/>
<protein>
    <submittedName>
        <fullName evidence="2">Dihydrofolate reductase family protein</fullName>
    </submittedName>
</protein>
<dbReference type="Gene3D" id="3.40.430.10">
    <property type="entry name" value="Dihydrofolate Reductase, subunit A"/>
    <property type="match status" value="1"/>
</dbReference>
<sequence length="138" mass="16000">MAKVQLLAVLSIDGCSTELQPQKRLFRSPEDYGIEKIRGNALYKLTPDYSISILLEWQEKYGNTCYLLEADAENTEYANGLLRMNVIDEIILYIVPRIIGTGRHLFKSALLKTEWILAESKRFDDGVVRLIYRKRTRE</sequence>
<evidence type="ECO:0000313" key="3">
    <source>
        <dbReference type="Proteomes" id="UP000434604"/>
    </source>
</evidence>
<name>A0A7J5PYN7_9BACE</name>
<dbReference type="Proteomes" id="UP000434604">
    <property type="component" value="Unassembled WGS sequence"/>
</dbReference>
<reference evidence="2 3" key="1">
    <citation type="journal article" date="2019" name="Nat. Med.">
        <title>A library of human gut bacterial isolates paired with longitudinal multiomics data enables mechanistic microbiome research.</title>
        <authorList>
            <person name="Poyet M."/>
            <person name="Groussin M."/>
            <person name="Gibbons S.M."/>
            <person name="Avila-Pacheco J."/>
            <person name="Jiang X."/>
            <person name="Kearney S.M."/>
            <person name="Perrotta A.R."/>
            <person name="Berdy B."/>
            <person name="Zhao S."/>
            <person name="Lieberman T.D."/>
            <person name="Swanson P.K."/>
            <person name="Smith M."/>
            <person name="Roesemann S."/>
            <person name="Alexander J.E."/>
            <person name="Rich S.A."/>
            <person name="Livny J."/>
            <person name="Vlamakis H."/>
            <person name="Clish C."/>
            <person name="Bullock K."/>
            <person name="Deik A."/>
            <person name="Scott J."/>
            <person name="Pierce K.A."/>
            <person name="Xavier R.J."/>
            <person name="Alm E.J."/>
        </authorList>
    </citation>
    <scope>NUCLEOTIDE SEQUENCE [LARGE SCALE GENOMIC DNA]</scope>
    <source>
        <strain evidence="2 3">BIOML-A58</strain>
    </source>
</reference>
<dbReference type="RefSeq" id="WP_151934460.1">
    <property type="nucleotide sequence ID" value="NZ_WDED01000009.1"/>
</dbReference>
<gene>
    <name evidence="2" type="ORF">GA398_07470</name>
</gene>
<proteinExistence type="predicted"/>
<organism evidence="2 3">
    <name type="scientific">Bacteroides xylanisolvens</name>
    <dbReference type="NCBI Taxonomy" id="371601"/>
    <lineage>
        <taxon>Bacteria</taxon>
        <taxon>Pseudomonadati</taxon>
        <taxon>Bacteroidota</taxon>
        <taxon>Bacteroidia</taxon>
        <taxon>Bacteroidales</taxon>
        <taxon>Bacteroidaceae</taxon>
        <taxon>Bacteroides</taxon>
    </lineage>
</organism>
<dbReference type="SUPFAM" id="SSF53597">
    <property type="entry name" value="Dihydrofolate reductase-like"/>
    <property type="match status" value="1"/>
</dbReference>
<dbReference type="EMBL" id="WDED01000009">
    <property type="protein sequence ID" value="KAB6148384.1"/>
    <property type="molecule type" value="Genomic_DNA"/>
</dbReference>
<dbReference type="InterPro" id="IPR024072">
    <property type="entry name" value="DHFR-like_dom_sf"/>
</dbReference>
<dbReference type="InterPro" id="IPR002734">
    <property type="entry name" value="RibDG_C"/>
</dbReference>
<evidence type="ECO:0000313" key="2">
    <source>
        <dbReference type="EMBL" id="KAB6148384.1"/>
    </source>
</evidence>
<dbReference type="GO" id="GO:0008703">
    <property type="term" value="F:5-amino-6-(5-phosphoribosylamino)uracil reductase activity"/>
    <property type="evidence" value="ECO:0007669"/>
    <property type="project" value="InterPro"/>
</dbReference>
<comment type="caution">
    <text evidence="2">The sequence shown here is derived from an EMBL/GenBank/DDBJ whole genome shotgun (WGS) entry which is preliminary data.</text>
</comment>
<dbReference type="GO" id="GO:0009231">
    <property type="term" value="P:riboflavin biosynthetic process"/>
    <property type="evidence" value="ECO:0007669"/>
    <property type="project" value="InterPro"/>
</dbReference>